<gene>
    <name evidence="2" type="ORF">AAM4_0667</name>
</gene>
<evidence type="ECO:0000313" key="2">
    <source>
        <dbReference type="EMBL" id="CED90562.1"/>
    </source>
</evidence>
<sequence>MGRFYSRAAHRDSGYSGHLNTTHTPPDYHPDVARVPVHQSRRLRPPSPRGRPPHRCSDRPHPQAQVRSAACRGSADRARRDCVRGGSLRLLVVRAGPLGRSPGGWHPPADDSHLHTTVRTFRSTIRTLLQRHVLPSAEPSQESTNQRSKGTNRRAPHRPAHAPQTLPAQASMTRPDPCTPADSAHPHRPHPQTRRAASPPSRRCATRSTAQLASYWR</sequence>
<dbReference type="EMBL" id="LK995474">
    <property type="protein sequence ID" value="CED90562.1"/>
    <property type="molecule type" value="Genomic_DNA"/>
</dbReference>
<evidence type="ECO:0000256" key="1">
    <source>
        <dbReference type="SAM" id="MobiDB-lite"/>
    </source>
</evidence>
<feature type="region of interest" description="Disordered" evidence="1">
    <location>
        <begin position="1"/>
        <end position="79"/>
    </location>
</feature>
<feature type="compositionally biased region" description="Basic residues" evidence="1">
    <location>
        <begin position="150"/>
        <end position="160"/>
    </location>
</feature>
<feature type="compositionally biased region" description="Low complexity" evidence="1">
    <location>
        <begin position="194"/>
        <end position="209"/>
    </location>
</feature>
<feature type="compositionally biased region" description="Polar residues" evidence="1">
    <location>
        <begin position="138"/>
        <end position="149"/>
    </location>
</feature>
<name>A0A1L7RLR2_9ACTO</name>
<protein>
    <submittedName>
        <fullName evidence="2">Uncharacterized protein</fullName>
    </submittedName>
</protein>
<organism evidence="2">
    <name type="scientific">Actinomyces succiniciruminis</name>
    <dbReference type="NCBI Taxonomy" id="1522002"/>
    <lineage>
        <taxon>Bacteria</taxon>
        <taxon>Bacillati</taxon>
        <taxon>Actinomycetota</taxon>
        <taxon>Actinomycetes</taxon>
        <taxon>Actinomycetales</taxon>
        <taxon>Actinomycetaceae</taxon>
        <taxon>Actinomyces</taxon>
    </lineage>
</organism>
<accession>A0A1L7RLR2</accession>
<dbReference type="AlphaFoldDB" id="A0A1L7RLR2"/>
<feature type="region of interest" description="Disordered" evidence="1">
    <location>
        <begin position="131"/>
        <end position="217"/>
    </location>
</feature>
<proteinExistence type="predicted"/>
<reference evidence="2" key="1">
    <citation type="submission" date="2014-07" db="EMBL/GenBank/DDBJ databases">
        <authorList>
            <person name="Zhang J.E."/>
            <person name="Yang H."/>
            <person name="Guo J."/>
            <person name="Deng Z."/>
            <person name="Luo H."/>
            <person name="Luo M."/>
            <person name="Zhao B."/>
        </authorList>
    </citation>
    <scope>NUCLEOTIDE SEQUENCE</scope>
    <source>
        <strain evidence="2">AM4</strain>
    </source>
</reference>